<evidence type="ECO:0000256" key="3">
    <source>
        <dbReference type="SAM" id="MobiDB-lite"/>
    </source>
</evidence>
<dbReference type="PROSITE" id="PS50084">
    <property type="entry name" value="KH_TYPE_1"/>
    <property type="match status" value="1"/>
</dbReference>
<dbReference type="PANTHER" id="PTHR11208:SF55">
    <property type="entry name" value="OS05G0481500 PROTEIN"/>
    <property type="match status" value="1"/>
</dbReference>
<dbReference type="Pfam" id="PF22675">
    <property type="entry name" value="KH-I_KHDC4-BBP"/>
    <property type="match status" value="1"/>
</dbReference>
<evidence type="ECO:0000259" key="4">
    <source>
        <dbReference type="Pfam" id="PF22675"/>
    </source>
</evidence>
<name>A0A9R1BYA8_TRITD</name>
<dbReference type="Gramene" id="TRITD7Bv1G057090.2">
    <property type="protein sequence ID" value="TRITD7Bv1G057090.2"/>
    <property type="gene ID" value="TRITD7Bv1G057090"/>
</dbReference>
<evidence type="ECO:0000313" key="6">
    <source>
        <dbReference type="Proteomes" id="UP000324705"/>
    </source>
</evidence>
<proteinExistence type="predicted"/>
<evidence type="ECO:0000256" key="2">
    <source>
        <dbReference type="PROSITE-ProRule" id="PRU00117"/>
    </source>
</evidence>
<evidence type="ECO:0000313" key="5">
    <source>
        <dbReference type="EMBL" id="VAI85530.1"/>
    </source>
</evidence>
<dbReference type="EMBL" id="LT934124">
    <property type="protein sequence ID" value="VAI85530.1"/>
    <property type="molecule type" value="Genomic_DNA"/>
</dbReference>
<keyword evidence="6" id="KW-1185">Reference proteome</keyword>
<dbReference type="AlphaFoldDB" id="A0A9R1BYA8"/>
<dbReference type="InterPro" id="IPR036612">
    <property type="entry name" value="KH_dom_type_1_sf"/>
</dbReference>
<dbReference type="GO" id="GO:0003729">
    <property type="term" value="F:mRNA binding"/>
    <property type="evidence" value="ECO:0007669"/>
    <property type="project" value="TreeGrafter"/>
</dbReference>
<organism evidence="5 6">
    <name type="scientific">Triticum turgidum subsp. durum</name>
    <name type="common">Durum wheat</name>
    <name type="synonym">Triticum durum</name>
    <dbReference type="NCBI Taxonomy" id="4567"/>
    <lineage>
        <taxon>Eukaryota</taxon>
        <taxon>Viridiplantae</taxon>
        <taxon>Streptophyta</taxon>
        <taxon>Embryophyta</taxon>
        <taxon>Tracheophyta</taxon>
        <taxon>Spermatophyta</taxon>
        <taxon>Magnoliopsida</taxon>
        <taxon>Liliopsida</taxon>
        <taxon>Poales</taxon>
        <taxon>Poaceae</taxon>
        <taxon>BOP clade</taxon>
        <taxon>Pooideae</taxon>
        <taxon>Triticodae</taxon>
        <taxon>Triticeae</taxon>
        <taxon>Triticinae</taxon>
        <taxon>Triticum</taxon>
    </lineage>
</organism>
<feature type="region of interest" description="Disordered" evidence="3">
    <location>
        <begin position="35"/>
        <end position="74"/>
    </location>
</feature>
<protein>
    <recommendedName>
        <fullName evidence="4">KHDC4/BBP-like KH-domain type I domain-containing protein</fullName>
    </recommendedName>
</protein>
<dbReference type="InterPro" id="IPR055256">
    <property type="entry name" value="KH_1_KHDC4/BBP-like"/>
</dbReference>
<evidence type="ECO:0000256" key="1">
    <source>
        <dbReference type="ARBA" id="ARBA00022884"/>
    </source>
</evidence>
<dbReference type="GO" id="GO:0048024">
    <property type="term" value="P:regulation of mRNA splicing, via spliceosome"/>
    <property type="evidence" value="ECO:0007669"/>
    <property type="project" value="TreeGrafter"/>
</dbReference>
<dbReference type="Proteomes" id="UP000324705">
    <property type="component" value="Chromosome 7B"/>
</dbReference>
<dbReference type="Gene3D" id="3.30.1370.10">
    <property type="entry name" value="K Homology domain, type 1"/>
    <property type="match status" value="1"/>
</dbReference>
<gene>
    <name evidence="5" type="ORF">TRITD_7Bv1G057090</name>
</gene>
<dbReference type="GO" id="GO:0005634">
    <property type="term" value="C:nucleus"/>
    <property type="evidence" value="ECO:0007669"/>
    <property type="project" value="TreeGrafter"/>
</dbReference>
<keyword evidence="1 2" id="KW-0694">RNA-binding</keyword>
<sequence length="148" mass="16408">MAGPFAHGFSQEIMRVSSLLKHQPDGDFERLPPMARPNQMHHHQSPPMPNFRGNGFGPWNHGAHPERVGFPQGPVGWQGAPQSPSPYIVKKILRLEIPTDTYPNFNFIGRLLGPKGNSLKRIEATTGCRVFIRGKGSIKDPGKVNIIL</sequence>
<accession>A0A9R1BYA8</accession>
<feature type="domain" description="KHDC4/BBP-like KH-domain type I" evidence="4">
    <location>
        <begin position="102"/>
        <end position="140"/>
    </location>
</feature>
<dbReference type="PANTHER" id="PTHR11208">
    <property type="entry name" value="RNA-BINDING PROTEIN RELATED"/>
    <property type="match status" value="1"/>
</dbReference>
<dbReference type="InterPro" id="IPR045071">
    <property type="entry name" value="BBP-like"/>
</dbReference>
<reference evidence="5 6" key="1">
    <citation type="submission" date="2017-09" db="EMBL/GenBank/DDBJ databases">
        <authorList>
            <consortium name="International Durum Wheat Genome Sequencing Consortium (IDWGSC)"/>
            <person name="Milanesi L."/>
        </authorList>
    </citation>
    <scope>NUCLEOTIDE SEQUENCE [LARGE SCALE GENOMIC DNA]</scope>
    <source>
        <strain evidence="6">cv. Svevo</strain>
    </source>
</reference>
<dbReference type="SUPFAM" id="SSF54791">
    <property type="entry name" value="Eukaryotic type KH-domain (KH-domain type I)"/>
    <property type="match status" value="1"/>
</dbReference>